<evidence type="ECO:0000313" key="3">
    <source>
        <dbReference type="Proteomes" id="UP000325577"/>
    </source>
</evidence>
<feature type="region of interest" description="Disordered" evidence="1">
    <location>
        <begin position="175"/>
        <end position="194"/>
    </location>
</feature>
<dbReference type="Proteomes" id="UP000325577">
    <property type="component" value="Linkage Group LG17"/>
</dbReference>
<dbReference type="EMBL" id="CM018040">
    <property type="protein sequence ID" value="KAA8535393.1"/>
    <property type="molecule type" value="Genomic_DNA"/>
</dbReference>
<dbReference type="PANTHER" id="PTHR36811">
    <property type="entry name" value="OS08G0444440 PROTEIN"/>
    <property type="match status" value="1"/>
</dbReference>
<proteinExistence type="predicted"/>
<accession>A0A5J5AWT7</accession>
<sequence>MASGVHKKKLKIRSRKKLFKKVVDYLRSDSYMFAPLISSRPSHFPSTKISFSATGIETTKPIKENNKKLLKKFGDYLKSDCFMYAPLVVPQPSHCFDTKTINSPHTGPDIYLRRVTTTISVGTISRNTNQPTEQTENVIRENRRLDDYSLNRSTVARQTRAHREMVKHMVDQNCRSSSVSGKRMLKTERRKLVE</sequence>
<reference evidence="2 3" key="1">
    <citation type="submission" date="2019-09" db="EMBL/GenBank/DDBJ databases">
        <title>A chromosome-level genome assembly of the Chinese tupelo Nyssa sinensis.</title>
        <authorList>
            <person name="Yang X."/>
            <person name="Kang M."/>
            <person name="Yang Y."/>
            <person name="Xiong H."/>
            <person name="Wang M."/>
            <person name="Zhang Z."/>
            <person name="Wang Z."/>
            <person name="Wu H."/>
            <person name="Ma T."/>
            <person name="Liu J."/>
            <person name="Xi Z."/>
        </authorList>
    </citation>
    <scope>NUCLEOTIDE SEQUENCE [LARGE SCALE GENOMIC DNA]</scope>
    <source>
        <strain evidence="2">J267</strain>
        <tissue evidence="2">Leaf</tissue>
    </source>
</reference>
<keyword evidence="3" id="KW-1185">Reference proteome</keyword>
<dbReference type="PANTHER" id="PTHR36811:SF2">
    <property type="entry name" value="OS08G0444440 PROTEIN"/>
    <property type="match status" value="1"/>
</dbReference>
<protein>
    <submittedName>
        <fullName evidence="2">Uncharacterized protein</fullName>
    </submittedName>
</protein>
<organism evidence="2 3">
    <name type="scientific">Nyssa sinensis</name>
    <dbReference type="NCBI Taxonomy" id="561372"/>
    <lineage>
        <taxon>Eukaryota</taxon>
        <taxon>Viridiplantae</taxon>
        <taxon>Streptophyta</taxon>
        <taxon>Embryophyta</taxon>
        <taxon>Tracheophyta</taxon>
        <taxon>Spermatophyta</taxon>
        <taxon>Magnoliopsida</taxon>
        <taxon>eudicotyledons</taxon>
        <taxon>Gunneridae</taxon>
        <taxon>Pentapetalae</taxon>
        <taxon>asterids</taxon>
        <taxon>Cornales</taxon>
        <taxon>Nyssaceae</taxon>
        <taxon>Nyssa</taxon>
    </lineage>
</organism>
<evidence type="ECO:0000256" key="1">
    <source>
        <dbReference type="SAM" id="MobiDB-lite"/>
    </source>
</evidence>
<dbReference type="AlphaFoldDB" id="A0A5J5AWT7"/>
<dbReference type="OrthoDB" id="1080856at2759"/>
<gene>
    <name evidence="2" type="ORF">F0562_030396</name>
</gene>
<evidence type="ECO:0000313" key="2">
    <source>
        <dbReference type="EMBL" id="KAA8535393.1"/>
    </source>
</evidence>
<feature type="compositionally biased region" description="Basic and acidic residues" evidence="1">
    <location>
        <begin position="185"/>
        <end position="194"/>
    </location>
</feature>
<name>A0A5J5AWT7_9ASTE</name>